<keyword evidence="3" id="KW-1185">Reference proteome</keyword>
<comment type="caution">
    <text evidence="2">The sequence shown here is derived from an EMBL/GenBank/DDBJ whole genome shotgun (WGS) entry which is preliminary data.</text>
</comment>
<dbReference type="OrthoDB" id="7445369at2759"/>
<keyword evidence="1" id="KW-0472">Membrane</keyword>
<reference evidence="2" key="1">
    <citation type="journal article" date="2016" name="Insect Biochem. Mol. Biol.">
        <title>Multifaceted biological insights from a draft genome sequence of the tobacco hornworm moth, Manduca sexta.</title>
        <authorList>
            <person name="Kanost M.R."/>
            <person name="Arrese E.L."/>
            <person name="Cao X."/>
            <person name="Chen Y.R."/>
            <person name="Chellapilla S."/>
            <person name="Goldsmith M.R."/>
            <person name="Grosse-Wilde E."/>
            <person name="Heckel D.G."/>
            <person name="Herndon N."/>
            <person name="Jiang H."/>
            <person name="Papanicolaou A."/>
            <person name="Qu J."/>
            <person name="Soulages J.L."/>
            <person name="Vogel H."/>
            <person name="Walters J."/>
            <person name="Waterhouse R.M."/>
            <person name="Ahn S.J."/>
            <person name="Almeida F.C."/>
            <person name="An C."/>
            <person name="Aqrawi P."/>
            <person name="Bretschneider A."/>
            <person name="Bryant W.B."/>
            <person name="Bucks S."/>
            <person name="Chao H."/>
            <person name="Chevignon G."/>
            <person name="Christen J.M."/>
            <person name="Clarke D.F."/>
            <person name="Dittmer N.T."/>
            <person name="Ferguson L.C.F."/>
            <person name="Garavelou S."/>
            <person name="Gordon K.H.J."/>
            <person name="Gunaratna R.T."/>
            <person name="Han Y."/>
            <person name="Hauser F."/>
            <person name="He Y."/>
            <person name="Heidel-Fischer H."/>
            <person name="Hirsh A."/>
            <person name="Hu Y."/>
            <person name="Jiang H."/>
            <person name="Kalra D."/>
            <person name="Klinner C."/>
            <person name="Konig C."/>
            <person name="Kovar C."/>
            <person name="Kroll A.R."/>
            <person name="Kuwar S.S."/>
            <person name="Lee S.L."/>
            <person name="Lehman R."/>
            <person name="Li K."/>
            <person name="Li Z."/>
            <person name="Liang H."/>
            <person name="Lovelace S."/>
            <person name="Lu Z."/>
            <person name="Mansfield J.H."/>
            <person name="McCulloch K.J."/>
            <person name="Mathew T."/>
            <person name="Morton B."/>
            <person name="Muzny D.M."/>
            <person name="Neunemann D."/>
            <person name="Ongeri F."/>
            <person name="Pauchet Y."/>
            <person name="Pu L.L."/>
            <person name="Pyrousis I."/>
            <person name="Rao X.J."/>
            <person name="Redding A."/>
            <person name="Roesel C."/>
            <person name="Sanchez-Gracia A."/>
            <person name="Schaack S."/>
            <person name="Shukla A."/>
            <person name="Tetreau G."/>
            <person name="Wang Y."/>
            <person name="Xiong G.H."/>
            <person name="Traut W."/>
            <person name="Walsh T.K."/>
            <person name="Worley K.C."/>
            <person name="Wu D."/>
            <person name="Wu W."/>
            <person name="Wu Y.Q."/>
            <person name="Zhang X."/>
            <person name="Zou Z."/>
            <person name="Zucker H."/>
            <person name="Briscoe A.D."/>
            <person name="Burmester T."/>
            <person name="Clem R.J."/>
            <person name="Feyereisen R."/>
            <person name="Grimmelikhuijzen C.J.P."/>
            <person name="Hamodrakas S.J."/>
            <person name="Hansson B.S."/>
            <person name="Huguet E."/>
            <person name="Jermiin L.S."/>
            <person name="Lan Q."/>
            <person name="Lehman H.K."/>
            <person name="Lorenzen M."/>
            <person name="Merzendorfer H."/>
            <person name="Michalopoulos I."/>
            <person name="Morton D.B."/>
            <person name="Muthukrishnan S."/>
            <person name="Oakeshott J.G."/>
            <person name="Palmer W."/>
            <person name="Park Y."/>
            <person name="Passarelli A.L."/>
            <person name="Rozas J."/>
            <person name="Schwartz L.M."/>
            <person name="Smith W."/>
            <person name="Southgate A."/>
            <person name="Vilcinskas A."/>
            <person name="Vogt R."/>
            <person name="Wang P."/>
            <person name="Werren J."/>
            <person name="Yu X.Q."/>
            <person name="Zhou J.J."/>
            <person name="Brown S.J."/>
            <person name="Scherer S.E."/>
            <person name="Richards S."/>
            <person name="Blissard G.W."/>
        </authorList>
    </citation>
    <scope>NUCLEOTIDE SEQUENCE</scope>
</reference>
<gene>
    <name evidence="2" type="ORF">O3G_MSEX011044</name>
</gene>
<feature type="transmembrane region" description="Helical" evidence="1">
    <location>
        <begin position="124"/>
        <end position="151"/>
    </location>
</feature>
<protein>
    <submittedName>
        <fullName evidence="2">Uncharacterized protein</fullName>
    </submittedName>
</protein>
<dbReference type="AlphaFoldDB" id="A0A921ZIS8"/>
<organism evidence="2 3">
    <name type="scientific">Manduca sexta</name>
    <name type="common">Tobacco hawkmoth</name>
    <name type="synonym">Tobacco hornworm</name>
    <dbReference type="NCBI Taxonomy" id="7130"/>
    <lineage>
        <taxon>Eukaryota</taxon>
        <taxon>Metazoa</taxon>
        <taxon>Ecdysozoa</taxon>
        <taxon>Arthropoda</taxon>
        <taxon>Hexapoda</taxon>
        <taxon>Insecta</taxon>
        <taxon>Pterygota</taxon>
        <taxon>Neoptera</taxon>
        <taxon>Endopterygota</taxon>
        <taxon>Lepidoptera</taxon>
        <taxon>Glossata</taxon>
        <taxon>Ditrysia</taxon>
        <taxon>Bombycoidea</taxon>
        <taxon>Sphingidae</taxon>
        <taxon>Sphinginae</taxon>
        <taxon>Sphingini</taxon>
        <taxon>Manduca</taxon>
    </lineage>
</organism>
<keyword evidence="1" id="KW-0812">Transmembrane</keyword>
<sequence length="156" mass="16400">MGYVLDSCPTLHRCCLSVPLRPAVLAIGLVGVVWAALYVFGFTGTGVNLLEELGVPHDVAAGMRYVHGVAGVLLCAAHVLLLLGAVTGSDALCELYVWLVVALWALLVAAATVLAVAAVLADQFLFACVSLALVLLTVLISFYFVIVVANYRMTLP</sequence>
<dbReference type="Proteomes" id="UP000791440">
    <property type="component" value="Unassembled WGS sequence"/>
</dbReference>
<evidence type="ECO:0000313" key="2">
    <source>
        <dbReference type="EMBL" id="KAG6458772.1"/>
    </source>
</evidence>
<name>A0A921ZIS8_MANSE</name>
<feature type="transmembrane region" description="Helical" evidence="1">
    <location>
        <begin position="65"/>
        <end position="83"/>
    </location>
</feature>
<accession>A0A921ZIS8</accession>
<evidence type="ECO:0000256" key="1">
    <source>
        <dbReference type="SAM" id="Phobius"/>
    </source>
</evidence>
<proteinExistence type="predicted"/>
<evidence type="ECO:0000313" key="3">
    <source>
        <dbReference type="Proteomes" id="UP000791440"/>
    </source>
</evidence>
<feature type="transmembrane region" description="Helical" evidence="1">
    <location>
        <begin position="23"/>
        <end position="45"/>
    </location>
</feature>
<feature type="transmembrane region" description="Helical" evidence="1">
    <location>
        <begin position="95"/>
        <end position="118"/>
    </location>
</feature>
<dbReference type="EMBL" id="JH668595">
    <property type="protein sequence ID" value="KAG6458772.1"/>
    <property type="molecule type" value="Genomic_DNA"/>
</dbReference>
<keyword evidence="1" id="KW-1133">Transmembrane helix</keyword>
<reference evidence="2" key="2">
    <citation type="submission" date="2020-12" db="EMBL/GenBank/DDBJ databases">
        <authorList>
            <person name="Kanost M."/>
        </authorList>
    </citation>
    <scope>NUCLEOTIDE SEQUENCE</scope>
</reference>